<dbReference type="Pfam" id="PF04203">
    <property type="entry name" value="Sortase"/>
    <property type="match status" value="1"/>
</dbReference>
<evidence type="ECO:0000313" key="5">
    <source>
        <dbReference type="Proteomes" id="UP001314241"/>
    </source>
</evidence>
<feature type="compositionally biased region" description="Low complexity" evidence="2">
    <location>
        <begin position="262"/>
        <end position="271"/>
    </location>
</feature>
<dbReference type="InterPro" id="IPR023365">
    <property type="entry name" value="Sortase_dom-sf"/>
</dbReference>
<dbReference type="EC" id="3.4.22.70" evidence="4"/>
<dbReference type="Gene3D" id="2.40.260.10">
    <property type="entry name" value="Sortase"/>
    <property type="match status" value="1"/>
</dbReference>
<proteinExistence type="predicted"/>
<reference evidence="4 5" key="1">
    <citation type="submission" date="2024-01" db="EMBL/GenBank/DDBJ databases">
        <authorList>
            <person name="Botero Cardona J."/>
        </authorList>
    </citation>
    <scope>NUCLEOTIDE SEQUENCE [LARGE SCALE GENOMIC DNA]</scope>
    <source>
        <strain evidence="4 5">LMG 33000</strain>
    </source>
</reference>
<dbReference type="GO" id="GO:0016787">
    <property type="term" value="F:hydrolase activity"/>
    <property type="evidence" value="ECO:0007669"/>
    <property type="project" value="UniProtKB-KW"/>
</dbReference>
<sequence length="271" mass="29936">MKLFKKWWFWLIATVVFATIGAVYVYNGLPANSPVKNAGRKVAQSLPVKQYSNKQRDEIKDKVMKNDAKKLNLTKQGWVAFPDFDIFMPIYDNAYSAAALNAGANTSQKGSTPVPTMGEGNYTLAAHNWDDGQTGFSALQQYKGQNSPYLVQGQTGGSDWLNGKKIYMANAKGIYTYTLKTQTTVDENDVAPLDVNARINGKPKLTIISCLFPNIDYRIITNAQYTDFVSWKKAPDKLIAQFDSSKHRDNTLPEGTTASGNSSSSSSSKKN</sequence>
<evidence type="ECO:0000256" key="2">
    <source>
        <dbReference type="SAM" id="MobiDB-lite"/>
    </source>
</evidence>
<dbReference type="SUPFAM" id="SSF63817">
    <property type="entry name" value="Sortase"/>
    <property type="match status" value="1"/>
</dbReference>
<keyword evidence="1 4" id="KW-0378">Hydrolase</keyword>
<evidence type="ECO:0000256" key="3">
    <source>
        <dbReference type="SAM" id="Phobius"/>
    </source>
</evidence>
<feature type="transmembrane region" description="Helical" evidence="3">
    <location>
        <begin position="7"/>
        <end position="26"/>
    </location>
</feature>
<feature type="region of interest" description="Disordered" evidence="2">
    <location>
        <begin position="242"/>
        <end position="271"/>
    </location>
</feature>
<comment type="caution">
    <text evidence="4">The sequence shown here is derived from an EMBL/GenBank/DDBJ whole genome shotgun (WGS) entry which is preliminary data.</text>
</comment>
<dbReference type="RefSeq" id="WP_349641252.1">
    <property type="nucleotide sequence ID" value="NZ_CAWVOH010000001.1"/>
</dbReference>
<keyword evidence="5" id="KW-1185">Reference proteome</keyword>
<keyword evidence="3" id="KW-1133">Transmembrane helix</keyword>
<protein>
    <submittedName>
        <fullName evidence="4">Sortase (Surface protein transpeptidase) (SrtA)</fullName>
        <ecNumber evidence="4">3.4.22.70</ecNumber>
    </submittedName>
</protein>
<dbReference type="Proteomes" id="UP001314241">
    <property type="component" value="Unassembled WGS sequence"/>
</dbReference>
<evidence type="ECO:0000313" key="4">
    <source>
        <dbReference type="EMBL" id="CAK8053695.1"/>
    </source>
</evidence>
<accession>A0ABM9N3H4</accession>
<keyword evidence="3" id="KW-0812">Transmembrane</keyword>
<name>A0ABM9N3H4_9LACO</name>
<dbReference type="InterPro" id="IPR005754">
    <property type="entry name" value="Sortase"/>
</dbReference>
<gene>
    <name evidence="4" type="ORF">R54876_GBNLAHCA_00252</name>
</gene>
<dbReference type="EMBL" id="CAWVOH010000001">
    <property type="protein sequence ID" value="CAK8053695.1"/>
    <property type="molecule type" value="Genomic_DNA"/>
</dbReference>
<organism evidence="4 5">
    <name type="scientific">Eupransor demetentiae</name>
    <dbReference type="NCBI Taxonomy" id="3109584"/>
    <lineage>
        <taxon>Bacteria</taxon>
        <taxon>Bacillati</taxon>
        <taxon>Bacillota</taxon>
        <taxon>Bacilli</taxon>
        <taxon>Lactobacillales</taxon>
        <taxon>Lactobacillaceae</taxon>
        <taxon>Eupransor</taxon>
    </lineage>
</organism>
<evidence type="ECO:0000256" key="1">
    <source>
        <dbReference type="ARBA" id="ARBA00022801"/>
    </source>
</evidence>
<keyword evidence="3" id="KW-0472">Membrane</keyword>